<accession>A0A9P6MEZ8</accession>
<organism evidence="3 4">
    <name type="scientific">Modicella reniformis</name>
    <dbReference type="NCBI Taxonomy" id="1440133"/>
    <lineage>
        <taxon>Eukaryota</taxon>
        <taxon>Fungi</taxon>
        <taxon>Fungi incertae sedis</taxon>
        <taxon>Mucoromycota</taxon>
        <taxon>Mortierellomycotina</taxon>
        <taxon>Mortierellomycetes</taxon>
        <taxon>Mortierellales</taxon>
        <taxon>Mortierellaceae</taxon>
        <taxon>Modicella</taxon>
    </lineage>
</organism>
<keyword evidence="2" id="KW-0472">Membrane</keyword>
<evidence type="ECO:0000256" key="2">
    <source>
        <dbReference type="SAM" id="Phobius"/>
    </source>
</evidence>
<name>A0A9P6MEZ8_9FUNG</name>
<keyword evidence="2" id="KW-1133">Transmembrane helix</keyword>
<dbReference type="AlphaFoldDB" id="A0A9P6MEZ8"/>
<dbReference type="OrthoDB" id="2440866at2759"/>
<comment type="caution">
    <text evidence="3">The sequence shown here is derived from an EMBL/GenBank/DDBJ whole genome shotgun (WGS) entry which is preliminary data.</text>
</comment>
<feature type="non-terminal residue" evidence="3">
    <location>
        <position position="368"/>
    </location>
</feature>
<gene>
    <name evidence="3" type="ORF">BGZ65_008946</name>
</gene>
<proteinExistence type="predicted"/>
<feature type="transmembrane region" description="Helical" evidence="2">
    <location>
        <begin position="81"/>
        <end position="103"/>
    </location>
</feature>
<evidence type="ECO:0000313" key="4">
    <source>
        <dbReference type="Proteomes" id="UP000749646"/>
    </source>
</evidence>
<dbReference type="Proteomes" id="UP000749646">
    <property type="component" value="Unassembled WGS sequence"/>
</dbReference>
<protein>
    <submittedName>
        <fullName evidence="3">Uncharacterized protein</fullName>
    </submittedName>
</protein>
<keyword evidence="2" id="KW-0812">Transmembrane</keyword>
<feature type="compositionally biased region" description="Low complexity" evidence="1">
    <location>
        <begin position="309"/>
        <end position="318"/>
    </location>
</feature>
<feature type="compositionally biased region" description="Polar residues" evidence="1">
    <location>
        <begin position="343"/>
        <end position="368"/>
    </location>
</feature>
<keyword evidence="4" id="KW-1185">Reference proteome</keyword>
<reference evidence="3" key="1">
    <citation type="journal article" date="2020" name="Fungal Divers.">
        <title>Resolving the Mortierellaceae phylogeny through synthesis of multi-gene phylogenetics and phylogenomics.</title>
        <authorList>
            <person name="Vandepol N."/>
            <person name="Liber J."/>
            <person name="Desiro A."/>
            <person name="Na H."/>
            <person name="Kennedy M."/>
            <person name="Barry K."/>
            <person name="Grigoriev I.V."/>
            <person name="Miller A.N."/>
            <person name="O'Donnell K."/>
            <person name="Stajich J.E."/>
            <person name="Bonito G."/>
        </authorList>
    </citation>
    <scope>NUCLEOTIDE SEQUENCE</scope>
    <source>
        <strain evidence="3">MES-2147</strain>
    </source>
</reference>
<evidence type="ECO:0000313" key="3">
    <source>
        <dbReference type="EMBL" id="KAF9995410.1"/>
    </source>
</evidence>
<sequence length="368" mass="40705">MVRKSVLHAFFHSVASLGYIPLALTSVLVSFSSPFVSIPPLGIILITFVPPLTSFPLLCFSYRYLEKLEWISLTVQRARTYIMLAGSGLCFLVAAHLMMVHLVSNEHNSGYNQMHYASSFPPSPAFVQSMLARSLVTTATPTTVIIKSEVGYGKKIAMNDSEGKNNGAELLSPPELVETDQTIPIIIPVTITDNMKKSSVEAEQWPSLLPSLLINMPTNGHESYPSFENKDLDMKEGERENITAVKQRQERPIDCSSLFKTLIPTHLLKPSKTPFALLRDANPDSELDSKQPSKKWVLPAQQEERDSSQQKQQQQQQRHSFLVTDPLLLPPPSSDGIFILDSPISTPGKSMISSQHSIPEPQTNAPAA</sequence>
<evidence type="ECO:0000256" key="1">
    <source>
        <dbReference type="SAM" id="MobiDB-lite"/>
    </source>
</evidence>
<dbReference type="EMBL" id="JAAAHW010001359">
    <property type="protein sequence ID" value="KAF9995410.1"/>
    <property type="molecule type" value="Genomic_DNA"/>
</dbReference>
<feature type="region of interest" description="Disordered" evidence="1">
    <location>
        <begin position="282"/>
        <end position="368"/>
    </location>
</feature>
<feature type="transmembrane region" description="Helical" evidence="2">
    <location>
        <begin position="41"/>
        <end position="60"/>
    </location>
</feature>